<dbReference type="InterPro" id="IPR013655">
    <property type="entry name" value="PAS_fold_3"/>
</dbReference>
<evidence type="ECO:0000256" key="4">
    <source>
        <dbReference type="ARBA" id="ARBA00022475"/>
    </source>
</evidence>
<dbReference type="NCBIfam" id="TIGR00229">
    <property type="entry name" value="sensory_box"/>
    <property type="match status" value="3"/>
</dbReference>
<dbReference type="CDD" id="cd16922">
    <property type="entry name" value="HATPase_EvgS-ArcB-TorS-like"/>
    <property type="match status" value="1"/>
</dbReference>
<evidence type="ECO:0000256" key="20">
    <source>
        <dbReference type="PROSITE-ProRule" id="PRU00169"/>
    </source>
</evidence>
<comment type="subcellular location">
    <subcellularLocation>
        <location evidence="2">Cell inner membrane</location>
        <topology evidence="2">Multi-pass membrane protein</topology>
    </subcellularLocation>
</comment>
<feature type="transmembrane region" description="Helical" evidence="21">
    <location>
        <begin position="58"/>
        <end position="81"/>
    </location>
</feature>
<keyword evidence="6 20" id="KW-0597">Phosphoprotein</keyword>
<dbReference type="GO" id="GO:0005886">
    <property type="term" value="C:plasma membrane"/>
    <property type="evidence" value="ECO:0007669"/>
    <property type="project" value="UniProtKB-SubCell"/>
</dbReference>
<evidence type="ECO:0000256" key="16">
    <source>
        <dbReference type="ARBA" id="ARBA00023136"/>
    </source>
</evidence>
<dbReference type="Pfam" id="PF02518">
    <property type="entry name" value="HATPase_c"/>
    <property type="match status" value="1"/>
</dbReference>
<feature type="modified residue" description="4-aspartylphosphate" evidence="20">
    <location>
        <position position="946"/>
    </location>
</feature>
<dbReference type="InterPro" id="IPR003594">
    <property type="entry name" value="HATPase_dom"/>
</dbReference>
<feature type="modified residue" description="Phosphohistidine" evidence="19">
    <location>
        <position position="1089"/>
    </location>
</feature>
<evidence type="ECO:0000259" key="25">
    <source>
        <dbReference type="PROSITE" id="PS50112"/>
    </source>
</evidence>
<dbReference type="InterPro" id="IPR001789">
    <property type="entry name" value="Sig_transdc_resp-reg_receiver"/>
</dbReference>
<keyword evidence="16 21" id="KW-0472">Membrane</keyword>
<dbReference type="FunFam" id="3.30.565.10:FF:000010">
    <property type="entry name" value="Sensor histidine kinase RcsC"/>
    <property type="match status" value="1"/>
</dbReference>
<dbReference type="PROSITE" id="PS50110">
    <property type="entry name" value="RESPONSE_REGULATORY"/>
    <property type="match status" value="1"/>
</dbReference>
<dbReference type="InterPro" id="IPR036641">
    <property type="entry name" value="HPT_dom_sf"/>
</dbReference>
<dbReference type="SUPFAM" id="SSF52172">
    <property type="entry name" value="CheY-like"/>
    <property type="match status" value="1"/>
</dbReference>
<evidence type="ECO:0000256" key="6">
    <source>
        <dbReference type="ARBA" id="ARBA00022553"/>
    </source>
</evidence>
<evidence type="ECO:0000256" key="21">
    <source>
        <dbReference type="PROSITE-ProRule" id="PRU00244"/>
    </source>
</evidence>
<dbReference type="EC" id="2.7.13.3" evidence="3"/>
<dbReference type="PROSITE" id="PS50112">
    <property type="entry name" value="PAS"/>
    <property type="match status" value="3"/>
</dbReference>
<evidence type="ECO:0000256" key="18">
    <source>
        <dbReference type="ARBA" id="ARBA00070152"/>
    </source>
</evidence>
<dbReference type="Pfam" id="PF01627">
    <property type="entry name" value="Hpt"/>
    <property type="match status" value="1"/>
</dbReference>
<reference evidence="29 30" key="1">
    <citation type="submission" date="2021-04" db="EMBL/GenBank/DDBJ databases">
        <title>novel species isolated from subtropical streams in China.</title>
        <authorList>
            <person name="Lu H."/>
        </authorList>
    </citation>
    <scope>NUCLEOTIDE SEQUENCE [LARGE SCALE GENOMIC DNA]</scope>
    <source>
        <strain evidence="29 30">BYS107W</strain>
    </source>
</reference>
<dbReference type="SMART" id="SM00086">
    <property type="entry name" value="PAC"/>
    <property type="match status" value="3"/>
</dbReference>
<evidence type="ECO:0000256" key="13">
    <source>
        <dbReference type="ARBA" id="ARBA00022989"/>
    </source>
</evidence>
<keyword evidence="7" id="KW-0808">Transferase</keyword>
<comment type="caution">
    <text evidence="29">The sequence shown here is derived from an EMBL/GenBank/DDBJ whole genome shotgun (WGS) entry which is preliminary data.</text>
</comment>
<dbReference type="PROSITE" id="PS50894">
    <property type="entry name" value="HPT"/>
    <property type="match status" value="1"/>
</dbReference>
<dbReference type="GO" id="GO:0006355">
    <property type="term" value="P:regulation of DNA-templated transcription"/>
    <property type="evidence" value="ECO:0007669"/>
    <property type="project" value="InterPro"/>
</dbReference>
<dbReference type="AlphaFoldDB" id="A0A941I5C0"/>
<keyword evidence="13 21" id="KW-1133">Transmembrane helix</keyword>
<sequence>MQIHRFFLFDSQTLPILSGDYDRPLVALSLFVAVLAGIMAFQLAGMARTEKRPFNRQIYLLSGAFVLGSGVWSMHFIGMLAFSVCSTARYDRIITVLSMLPSFLASWVALLLIAKERVTRWQLVVSGILVGAGIGVMHYSGMAAVHKSLTLRFDPVIFGVSIIVAVTLSILALWLRFKLIANQKLKANPINIISGIVLGIAITGMHYTGMKATHFLNNPASNFAPVENFDLALSIAGITTLAILITVAGNILLRYRTIYQRMVHTEARTRTIVETAIDGIVTFDHQCTIRAFNSAAESIFAWRANEIIGQHIQVILPAPTGHNEANYLRGYLTDISTKALGSGREVIGLRKNGERFPMRLALGEAALQNETLFVGFITDISERKRMEEALRNSELQYRSLIANLPGIAFRCRLDQDWSMLFISDAVERLTGWKPEDFTSGKKTFSQILHPEDCEWTAHIVSEKLHSGMPYMLEYRIIDRDGKEHWVSESASGVRGQNGEIEWIDGVIIDISDNKRRNAEFEGVVNAISRSLGVVEFDLQGHILNANQNFLSITGYALEELVGRHHSILCAPSEVKSASYQQLWETLRKGLNTAGDFRRFGKQGQEIWIHGSYNPIFDPENRPYKIIKFASDLSERHAMEQDLREAKARAEHAAAAKNTFLANMSHEIRTPMNAILGFTDVLLSEPVNDTQRRHLTTVRNSARSLLTLLNDILDTAKLEHGAVELEIRDFSLREVCMQVMSTLRINAQAKALPLVLDYPETVPEFFQGDALRLQQILLNLIGNAIKFTDQGEVTLHVEQQDACIHLIVQDTGIGIAPDRLNHIFDPFAQADASMSRRFGGTGLGTTISRQLIELMGGRIWVESELHVGSQFHVELPLPIGKAISAIDEQRIIELPPLRILAVDDVTQNLELIEVILGKLGHSITTARNGAEAVEIFSNTSFDIVLMDVQMPVLNGLEATQQIRLFEAQHQRQATPVIALSASVLEADIKAAKAAGMDGFAHKPIDMQRLSQEIARLLNIDIPAIDLTSTANLSIQQLSGSVIDWSRGQSLWGSEQRHREAIRQFLSSFRDVVPRLRSMQTQDDNFASLVHKLKGAAANLALSRTTNLCSTIEADLAAQNSDQIKFALDQLADEIMNVADALGEFDTANNKQDTTKQPINPSQLLPLLQKLDDALAHGELAENVLSELAKLLPKHDFDVLDQIVNSFDFEAARDMVSKLEHHYQSEQNSSENSAKKSAHNSKEPSQGNAS</sequence>
<evidence type="ECO:0000313" key="30">
    <source>
        <dbReference type="Proteomes" id="UP000680158"/>
    </source>
</evidence>
<evidence type="ECO:0000256" key="1">
    <source>
        <dbReference type="ARBA" id="ARBA00000085"/>
    </source>
</evidence>
<feature type="transmembrane region" description="Helical" evidence="21">
    <location>
        <begin position="229"/>
        <end position="253"/>
    </location>
</feature>
<dbReference type="PANTHER" id="PTHR43047">
    <property type="entry name" value="TWO-COMPONENT HISTIDINE PROTEIN KINASE"/>
    <property type="match status" value="1"/>
</dbReference>
<evidence type="ECO:0000256" key="15">
    <source>
        <dbReference type="ARBA" id="ARBA00023026"/>
    </source>
</evidence>
<keyword evidence="15" id="KW-0843">Virulence</keyword>
<keyword evidence="14" id="KW-0902">Two-component regulatory system</keyword>
<feature type="region of interest" description="Disordered" evidence="22">
    <location>
        <begin position="1218"/>
        <end position="1248"/>
    </location>
</feature>
<evidence type="ECO:0000256" key="2">
    <source>
        <dbReference type="ARBA" id="ARBA00004429"/>
    </source>
</evidence>
<dbReference type="GO" id="GO:0000155">
    <property type="term" value="F:phosphorelay sensor kinase activity"/>
    <property type="evidence" value="ECO:0007669"/>
    <property type="project" value="InterPro"/>
</dbReference>
<dbReference type="Pfam" id="PF03707">
    <property type="entry name" value="MHYT"/>
    <property type="match status" value="2"/>
</dbReference>
<feature type="domain" description="PAS" evidence="25">
    <location>
        <begin position="516"/>
        <end position="563"/>
    </location>
</feature>
<dbReference type="Gene3D" id="3.30.565.10">
    <property type="entry name" value="Histidine kinase-like ATPase, C-terminal domain"/>
    <property type="match status" value="1"/>
</dbReference>
<feature type="transmembrane region" description="Helical" evidence="21">
    <location>
        <begin position="25"/>
        <end position="46"/>
    </location>
</feature>
<feature type="domain" description="Histidine kinase" evidence="23">
    <location>
        <begin position="662"/>
        <end position="878"/>
    </location>
</feature>
<dbReference type="SUPFAM" id="SSF55785">
    <property type="entry name" value="PYP-like sensor domain (PAS domain)"/>
    <property type="match status" value="3"/>
</dbReference>
<dbReference type="SUPFAM" id="SSF47384">
    <property type="entry name" value="Homodimeric domain of signal transducing histidine kinase"/>
    <property type="match status" value="1"/>
</dbReference>
<evidence type="ECO:0000259" key="27">
    <source>
        <dbReference type="PROSITE" id="PS50894"/>
    </source>
</evidence>
<evidence type="ECO:0000256" key="9">
    <source>
        <dbReference type="ARBA" id="ARBA00022729"/>
    </source>
</evidence>
<dbReference type="PRINTS" id="PR00344">
    <property type="entry name" value="BCTRLSENSOR"/>
</dbReference>
<dbReference type="Pfam" id="PF00072">
    <property type="entry name" value="Response_reg"/>
    <property type="match status" value="1"/>
</dbReference>
<evidence type="ECO:0000256" key="5">
    <source>
        <dbReference type="ARBA" id="ARBA00022519"/>
    </source>
</evidence>
<dbReference type="InterPro" id="IPR005467">
    <property type="entry name" value="His_kinase_dom"/>
</dbReference>
<feature type="domain" description="PAC" evidence="26">
    <location>
        <begin position="342"/>
        <end position="392"/>
    </location>
</feature>
<name>A0A941I5C0_9BURK</name>
<dbReference type="Pfam" id="PF00512">
    <property type="entry name" value="HisKA"/>
    <property type="match status" value="1"/>
</dbReference>
<dbReference type="CDD" id="cd17546">
    <property type="entry name" value="REC_hyHK_CKI1_RcsC-like"/>
    <property type="match status" value="1"/>
</dbReference>
<evidence type="ECO:0000256" key="8">
    <source>
        <dbReference type="ARBA" id="ARBA00022692"/>
    </source>
</evidence>
<feature type="domain" description="PAC" evidence="26">
    <location>
        <begin position="470"/>
        <end position="522"/>
    </location>
</feature>
<evidence type="ECO:0000259" key="28">
    <source>
        <dbReference type="PROSITE" id="PS50924"/>
    </source>
</evidence>
<feature type="transmembrane region" description="Helical" evidence="21">
    <location>
        <begin position="156"/>
        <end position="177"/>
    </location>
</feature>
<dbReference type="Gene3D" id="3.30.450.20">
    <property type="entry name" value="PAS domain"/>
    <property type="match status" value="3"/>
</dbReference>
<keyword evidence="8 21" id="KW-0812">Transmembrane</keyword>
<dbReference type="PANTHER" id="PTHR43047:SF64">
    <property type="entry name" value="HISTIDINE KINASE CONTAINING CHEY-HOMOLOGOUS RECEIVER DOMAIN AND PAS DOMAIN-RELATED"/>
    <property type="match status" value="1"/>
</dbReference>
<feature type="transmembrane region" description="Helical" evidence="21">
    <location>
        <begin position="121"/>
        <end position="144"/>
    </location>
</feature>
<feature type="transmembrane region" description="Helical" evidence="21">
    <location>
        <begin position="93"/>
        <end position="114"/>
    </location>
</feature>
<evidence type="ECO:0000256" key="11">
    <source>
        <dbReference type="ARBA" id="ARBA00022777"/>
    </source>
</evidence>
<dbReference type="Proteomes" id="UP000680158">
    <property type="component" value="Unassembled WGS sequence"/>
</dbReference>
<keyword evidence="12" id="KW-0067">ATP-binding</keyword>
<protein>
    <recommendedName>
        <fullName evidence="18">Virulence sensor protein BvgS</fullName>
        <ecNumber evidence="3">2.7.13.3</ecNumber>
    </recommendedName>
</protein>
<keyword evidence="10" id="KW-0547">Nucleotide-binding</keyword>
<keyword evidence="5" id="KW-0997">Cell inner membrane</keyword>
<dbReference type="Gene3D" id="1.10.287.130">
    <property type="match status" value="1"/>
</dbReference>
<evidence type="ECO:0000313" key="29">
    <source>
        <dbReference type="EMBL" id="MBR7747814.1"/>
    </source>
</evidence>
<dbReference type="CDD" id="cd00130">
    <property type="entry name" value="PAS"/>
    <property type="match status" value="3"/>
</dbReference>
<keyword evidence="11" id="KW-0418">Kinase</keyword>
<dbReference type="PROSITE" id="PS50109">
    <property type="entry name" value="HIS_KIN"/>
    <property type="match status" value="1"/>
</dbReference>
<dbReference type="SUPFAM" id="SSF47226">
    <property type="entry name" value="Histidine-containing phosphotransfer domain, HPT domain"/>
    <property type="match status" value="1"/>
</dbReference>
<feature type="domain" description="PAC" evidence="26">
    <location>
        <begin position="592"/>
        <end position="644"/>
    </location>
</feature>
<evidence type="ECO:0000256" key="12">
    <source>
        <dbReference type="ARBA" id="ARBA00022840"/>
    </source>
</evidence>
<dbReference type="InterPro" id="IPR008207">
    <property type="entry name" value="Sig_transdc_His_kin_Hpt_dom"/>
</dbReference>
<evidence type="ECO:0000256" key="14">
    <source>
        <dbReference type="ARBA" id="ARBA00023012"/>
    </source>
</evidence>
<dbReference type="InterPro" id="IPR011006">
    <property type="entry name" value="CheY-like_superfamily"/>
</dbReference>
<evidence type="ECO:0000256" key="3">
    <source>
        <dbReference type="ARBA" id="ARBA00012438"/>
    </source>
</evidence>
<dbReference type="Pfam" id="PF08447">
    <property type="entry name" value="PAS_3"/>
    <property type="match status" value="2"/>
</dbReference>
<evidence type="ECO:0000259" key="26">
    <source>
        <dbReference type="PROSITE" id="PS50113"/>
    </source>
</evidence>
<evidence type="ECO:0000259" key="23">
    <source>
        <dbReference type="PROSITE" id="PS50109"/>
    </source>
</evidence>
<dbReference type="RefSeq" id="WP_212685187.1">
    <property type="nucleotide sequence ID" value="NZ_JAGSPM010000009.1"/>
</dbReference>
<dbReference type="InterPro" id="IPR003661">
    <property type="entry name" value="HisK_dim/P_dom"/>
</dbReference>
<comment type="function">
    <text evidence="17">Member of the two-component regulatory system BvgS/BvgA. Phosphorylates BvgA via a four-step phosphorelay in response to environmental signals.</text>
</comment>
<dbReference type="FunFam" id="1.10.287.130:FF:000004">
    <property type="entry name" value="Ethylene receptor 1"/>
    <property type="match status" value="1"/>
</dbReference>
<dbReference type="Pfam" id="PF00989">
    <property type="entry name" value="PAS"/>
    <property type="match status" value="1"/>
</dbReference>
<dbReference type="Gene3D" id="1.20.120.160">
    <property type="entry name" value="HPT domain"/>
    <property type="match status" value="1"/>
</dbReference>
<dbReference type="SMART" id="SM00388">
    <property type="entry name" value="HisKA"/>
    <property type="match status" value="1"/>
</dbReference>
<dbReference type="InterPro" id="IPR000014">
    <property type="entry name" value="PAS"/>
</dbReference>
<feature type="domain" description="MHYT" evidence="28">
    <location>
        <begin position="21"/>
        <end position="216"/>
    </location>
</feature>
<keyword evidence="9" id="KW-0732">Signal</keyword>
<dbReference type="SUPFAM" id="SSF55874">
    <property type="entry name" value="ATPase domain of HSP90 chaperone/DNA topoisomerase II/histidine kinase"/>
    <property type="match status" value="1"/>
</dbReference>
<dbReference type="InterPro" id="IPR005330">
    <property type="entry name" value="MHYT_dom"/>
</dbReference>
<feature type="transmembrane region" description="Helical" evidence="21">
    <location>
        <begin position="189"/>
        <end position="209"/>
    </location>
</feature>
<dbReference type="SMART" id="SM00387">
    <property type="entry name" value="HATPase_c"/>
    <property type="match status" value="1"/>
</dbReference>
<evidence type="ECO:0000256" key="10">
    <source>
        <dbReference type="ARBA" id="ARBA00022741"/>
    </source>
</evidence>
<gene>
    <name evidence="29" type="ORF">KDM92_14610</name>
</gene>
<feature type="domain" description="PAS" evidence="25">
    <location>
        <begin position="265"/>
        <end position="317"/>
    </location>
</feature>
<evidence type="ECO:0000256" key="7">
    <source>
        <dbReference type="ARBA" id="ARBA00022679"/>
    </source>
</evidence>
<dbReference type="GO" id="GO:0005524">
    <property type="term" value="F:ATP binding"/>
    <property type="evidence" value="ECO:0007669"/>
    <property type="project" value="UniProtKB-KW"/>
</dbReference>
<dbReference type="CDD" id="cd00082">
    <property type="entry name" value="HisKA"/>
    <property type="match status" value="1"/>
</dbReference>
<feature type="domain" description="PAS" evidence="25">
    <location>
        <begin position="393"/>
        <end position="467"/>
    </location>
</feature>
<dbReference type="SMART" id="SM00091">
    <property type="entry name" value="PAS"/>
    <property type="match status" value="3"/>
</dbReference>
<evidence type="ECO:0000256" key="19">
    <source>
        <dbReference type="PROSITE-ProRule" id="PRU00110"/>
    </source>
</evidence>
<keyword evidence="4" id="KW-1003">Cell membrane</keyword>
<dbReference type="InterPro" id="IPR036097">
    <property type="entry name" value="HisK_dim/P_sf"/>
</dbReference>
<dbReference type="PROSITE" id="PS50113">
    <property type="entry name" value="PAC"/>
    <property type="match status" value="3"/>
</dbReference>
<dbReference type="InterPro" id="IPR035965">
    <property type="entry name" value="PAS-like_dom_sf"/>
</dbReference>
<dbReference type="SMART" id="SM00448">
    <property type="entry name" value="REC"/>
    <property type="match status" value="1"/>
</dbReference>
<evidence type="ECO:0000259" key="24">
    <source>
        <dbReference type="PROSITE" id="PS50110"/>
    </source>
</evidence>
<keyword evidence="30" id="KW-1185">Reference proteome</keyword>
<accession>A0A941I5C0</accession>
<dbReference type="InterPro" id="IPR004358">
    <property type="entry name" value="Sig_transdc_His_kin-like_C"/>
</dbReference>
<proteinExistence type="predicted"/>
<feature type="domain" description="Response regulatory" evidence="24">
    <location>
        <begin position="897"/>
        <end position="1016"/>
    </location>
</feature>
<organism evidence="29 30">
    <name type="scientific">Undibacterium baiyunense</name>
    <dbReference type="NCBI Taxonomy" id="2828731"/>
    <lineage>
        <taxon>Bacteria</taxon>
        <taxon>Pseudomonadati</taxon>
        <taxon>Pseudomonadota</taxon>
        <taxon>Betaproteobacteria</taxon>
        <taxon>Burkholderiales</taxon>
        <taxon>Oxalobacteraceae</taxon>
        <taxon>Undibacterium</taxon>
    </lineage>
</organism>
<evidence type="ECO:0000256" key="22">
    <source>
        <dbReference type="SAM" id="MobiDB-lite"/>
    </source>
</evidence>
<dbReference type="PROSITE" id="PS50924">
    <property type="entry name" value="MHYT"/>
    <property type="match status" value="1"/>
</dbReference>
<comment type="catalytic activity">
    <reaction evidence="1">
        <text>ATP + protein L-histidine = ADP + protein N-phospho-L-histidine.</text>
        <dbReference type="EC" id="2.7.13.3"/>
    </reaction>
</comment>
<dbReference type="EMBL" id="JAGSPM010000009">
    <property type="protein sequence ID" value="MBR7747814.1"/>
    <property type="molecule type" value="Genomic_DNA"/>
</dbReference>
<dbReference type="InterPro" id="IPR000700">
    <property type="entry name" value="PAS-assoc_C"/>
</dbReference>
<feature type="domain" description="HPt" evidence="27">
    <location>
        <begin position="1052"/>
        <end position="1147"/>
    </location>
</feature>
<dbReference type="InterPro" id="IPR036890">
    <property type="entry name" value="HATPase_C_sf"/>
</dbReference>
<dbReference type="InterPro" id="IPR013767">
    <property type="entry name" value="PAS_fold"/>
</dbReference>
<dbReference type="Gene3D" id="3.40.50.2300">
    <property type="match status" value="1"/>
</dbReference>
<dbReference type="InterPro" id="IPR001610">
    <property type="entry name" value="PAC"/>
</dbReference>
<evidence type="ECO:0000256" key="17">
    <source>
        <dbReference type="ARBA" id="ARBA00058004"/>
    </source>
</evidence>